<protein>
    <submittedName>
        <fullName evidence="1">Uncharacterized protein</fullName>
    </submittedName>
</protein>
<accession>A0A0P1B5A3</accession>
<dbReference type="GeneID" id="59052968"/>
<dbReference type="Proteomes" id="UP000054928">
    <property type="component" value="Unassembled WGS sequence"/>
</dbReference>
<keyword evidence="2" id="KW-1185">Reference proteome</keyword>
<dbReference type="AlphaFoldDB" id="A0A0P1B5A3"/>
<name>A0A0P1B5A3_PLAHL</name>
<sequence>MFVAIALKNIPRVTRHEVQNTVCVRLHHKKLLFARVFFVKTTISICGNVQVSSVVIRLNGNLSVMDTS</sequence>
<organism evidence="1 2">
    <name type="scientific">Plasmopara halstedii</name>
    <name type="common">Downy mildew of sunflower</name>
    <dbReference type="NCBI Taxonomy" id="4781"/>
    <lineage>
        <taxon>Eukaryota</taxon>
        <taxon>Sar</taxon>
        <taxon>Stramenopiles</taxon>
        <taxon>Oomycota</taxon>
        <taxon>Peronosporomycetes</taxon>
        <taxon>Peronosporales</taxon>
        <taxon>Peronosporaceae</taxon>
        <taxon>Plasmopara</taxon>
    </lineage>
</organism>
<proteinExistence type="predicted"/>
<dbReference type="RefSeq" id="XP_036263490.1">
    <property type="nucleotide sequence ID" value="XM_036407249.1"/>
</dbReference>
<dbReference type="EMBL" id="CCYD01003042">
    <property type="protein sequence ID" value="CEG49346.1"/>
    <property type="molecule type" value="Genomic_DNA"/>
</dbReference>
<evidence type="ECO:0000313" key="2">
    <source>
        <dbReference type="Proteomes" id="UP000054928"/>
    </source>
</evidence>
<evidence type="ECO:0000313" key="1">
    <source>
        <dbReference type="EMBL" id="CEG49346.1"/>
    </source>
</evidence>
<reference evidence="2" key="1">
    <citation type="submission" date="2014-09" db="EMBL/GenBank/DDBJ databases">
        <authorList>
            <person name="Sharma Rahul"/>
            <person name="Thines Marco"/>
        </authorList>
    </citation>
    <scope>NUCLEOTIDE SEQUENCE [LARGE SCALE GENOMIC DNA]</scope>
</reference>